<dbReference type="GO" id="GO:0016787">
    <property type="term" value="F:hydrolase activity"/>
    <property type="evidence" value="ECO:0007669"/>
    <property type="project" value="UniProtKB-KW"/>
</dbReference>
<feature type="binding site" evidence="5">
    <location>
        <position position="103"/>
    </location>
    <ligand>
        <name>Mg(2+)</name>
        <dbReference type="ChEBI" id="CHEBI:18420"/>
    </ligand>
</feature>
<dbReference type="InterPro" id="IPR029060">
    <property type="entry name" value="PIN-like_dom_sf"/>
</dbReference>
<keyword evidence="5" id="KW-0800">Toxin</keyword>
<protein>
    <recommendedName>
        <fullName evidence="5">Ribonuclease VapC</fullName>
        <shortName evidence="5">RNase VapC</shortName>
        <ecNumber evidence="5">3.1.-.-</ecNumber>
    </recommendedName>
    <alternativeName>
        <fullName evidence="5">Toxin VapC</fullName>
    </alternativeName>
</protein>
<gene>
    <name evidence="5" type="primary">vapC</name>
    <name evidence="7" type="ORF">ENQ20_09940</name>
</gene>
<dbReference type="GO" id="GO:0090729">
    <property type="term" value="F:toxin activity"/>
    <property type="evidence" value="ECO:0007669"/>
    <property type="project" value="UniProtKB-KW"/>
</dbReference>
<dbReference type="GO" id="GO:0004540">
    <property type="term" value="F:RNA nuclease activity"/>
    <property type="evidence" value="ECO:0007669"/>
    <property type="project" value="InterPro"/>
</dbReference>
<dbReference type="Gene3D" id="3.40.50.1010">
    <property type="entry name" value="5'-nuclease"/>
    <property type="match status" value="1"/>
</dbReference>
<evidence type="ECO:0000259" key="6">
    <source>
        <dbReference type="Pfam" id="PF01850"/>
    </source>
</evidence>
<evidence type="ECO:0000256" key="1">
    <source>
        <dbReference type="ARBA" id="ARBA00022649"/>
    </source>
</evidence>
<feature type="domain" description="PIN" evidence="6">
    <location>
        <begin position="7"/>
        <end position="128"/>
    </location>
</feature>
<comment type="caution">
    <text evidence="7">The sequence shown here is derived from an EMBL/GenBank/DDBJ whole genome shotgun (WGS) entry which is preliminary data.</text>
</comment>
<feature type="binding site" evidence="5">
    <location>
        <position position="8"/>
    </location>
    <ligand>
        <name>Mg(2+)</name>
        <dbReference type="ChEBI" id="CHEBI:18420"/>
    </ligand>
</feature>
<keyword evidence="1 5" id="KW-1277">Toxin-antitoxin system</keyword>
<dbReference type="InterPro" id="IPR022907">
    <property type="entry name" value="VapC_family"/>
</dbReference>
<dbReference type="AlphaFoldDB" id="A0A7C1FT63"/>
<dbReference type="PANTHER" id="PTHR35901">
    <property type="entry name" value="RIBONUCLEASE VAPC3"/>
    <property type="match status" value="1"/>
</dbReference>
<keyword evidence="2 5" id="KW-0540">Nuclease</keyword>
<comment type="similarity">
    <text evidence="5">Belongs to the PINc/VapC protein family.</text>
</comment>
<organism evidence="7">
    <name type="scientific">Caldilinea aerophila</name>
    <dbReference type="NCBI Taxonomy" id="133453"/>
    <lineage>
        <taxon>Bacteria</taxon>
        <taxon>Bacillati</taxon>
        <taxon>Chloroflexota</taxon>
        <taxon>Caldilineae</taxon>
        <taxon>Caldilineales</taxon>
        <taxon>Caldilineaceae</taxon>
        <taxon>Caldilinea</taxon>
    </lineage>
</organism>
<keyword evidence="3 5" id="KW-0479">Metal-binding</keyword>
<dbReference type="InterPro" id="IPR002716">
    <property type="entry name" value="PIN_dom"/>
</dbReference>
<keyword evidence="5" id="KW-0460">Magnesium</keyword>
<dbReference type="SUPFAM" id="SSF88723">
    <property type="entry name" value="PIN domain-like"/>
    <property type="match status" value="1"/>
</dbReference>
<evidence type="ECO:0000256" key="5">
    <source>
        <dbReference type="HAMAP-Rule" id="MF_00265"/>
    </source>
</evidence>
<sequence length="140" mass="15341">MNNALTIDASVFVNAFNPTEAGSEQSWRFLAQLLEAGIPVFVPTLMLVEVVAALARKQNDAALALKWMEKIQQLDYLTFIPLDDDLTQEAAEIAAVYRLRSSDAVYVAVARRFAAVLITLDTEQAQRAAALLPVRPPAPN</sequence>
<evidence type="ECO:0000313" key="7">
    <source>
        <dbReference type="EMBL" id="HDX31795.1"/>
    </source>
</evidence>
<dbReference type="CDD" id="cd09874">
    <property type="entry name" value="PIN_MT3492-like"/>
    <property type="match status" value="1"/>
</dbReference>
<name>A0A7C1FT63_9CHLR</name>
<accession>A0A7C1FT63</accession>
<reference evidence="7" key="1">
    <citation type="journal article" date="2020" name="mSystems">
        <title>Genome- and Community-Level Interaction Insights into Carbon Utilization and Element Cycling Functions of Hydrothermarchaeota in Hydrothermal Sediment.</title>
        <authorList>
            <person name="Zhou Z."/>
            <person name="Liu Y."/>
            <person name="Xu W."/>
            <person name="Pan J."/>
            <person name="Luo Z.H."/>
            <person name="Li M."/>
        </authorList>
    </citation>
    <scope>NUCLEOTIDE SEQUENCE [LARGE SCALE GENOMIC DNA]</scope>
    <source>
        <strain evidence="7">SpSt-289</strain>
    </source>
</reference>
<dbReference type="GO" id="GO:0000287">
    <property type="term" value="F:magnesium ion binding"/>
    <property type="evidence" value="ECO:0007669"/>
    <property type="project" value="UniProtKB-UniRule"/>
</dbReference>
<evidence type="ECO:0000256" key="3">
    <source>
        <dbReference type="ARBA" id="ARBA00022723"/>
    </source>
</evidence>
<comment type="cofactor">
    <cofactor evidence="5">
        <name>Mg(2+)</name>
        <dbReference type="ChEBI" id="CHEBI:18420"/>
    </cofactor>
</comment>
<dbReference type="InterPro" id="IPR051619">
    <property type="entry name" value="TypeII_TA_RNase_PINc/VapC"/>
</dbReference>
<evidence type="ECO:0000256" key="2">
    <source>
        <dbReference type="ARBA" id="ARBA00022722"/>
    </source>
</evidence>
<dbReference type="HAMAP" id="MF_00265">
    <property type="entry name" value="VapC_Nob1"/>
    <property type="match status" value="1"/>
</dbReference>
<keyword evidence="4 5" id="KW-0378">Hydrolase</keyword>
<comment type="function">
    <text evidence="5">Toxic component of a toxin-antitoxin (TA) system. An RNase.</text>
</comment>
<evidence type="ECO:0000256" key="4">
    <source>
        <dbReference type="ARBA" id="ARBA00022801"/>
    </source>
</evidence>
<proteinExistence type="inferred from homology"/>
<dbReference type="EC" id="3.1.-.-" evidence="5"/>
<dbReference type="Pfam" id="PF01850">
    <property type="entry name" value="PIN"/>
    <property type="match status" value="1"/>
</dbReference>
<dbReference type="EMBL" id="DSMG01000100">
    <property type="protein sequence ID" value="HDX31795.1"/>
    <property type="molecule type" value="Genomic_DNA"/>
</dbReference>
<dbReference type="PANTHER" id="PTHR35901:SF1">
    <property type="entry name" value="EXONUCLEASE VAPC9"/>
    <property type="match status" value="1"/>
</dbReference>